<sequence>MRLVTLSGAALGLASVVAGKELPKDEFRAAGKTLPPFSYVVSPKAVVLTVHAELYDSGAVHMESMERKKALWMAEFDAGLLNSTKWPRLNYTPCVNGKAEAVKGDPLLTFSCRNIDLYDFINHATLGSPDGWDELGDGLLLTGSSSWGWTDPESKREFVASGMYEGTAFIEILPEGRMLHLGILPCPAPTDPNAFWKEIRSYNNYMLIGSELKDHGIQIFDMTKLLNLDQSKLPITFDIVKDVAGHFKDLPIGASHNVVSNPEGQYAVAVGSRPRNDSCRAGLIFIDMKDPTKPTRIGCNGEDGYVHDAQCLTYRGPDEKYVGKDICYGYNEDTLTIYDVTDKTKSSIISITSYEGATYTHQGWLLDPEWQQYLLMDDELDEVDAVGPAADGYPVTYIWDVSSLEAPKQTGLYKGTVKTVDHNQYIKDGLSYQSSYVAGLRVYDISSIPEDPTGRSTCEVAYFDIHPEDDALPGGGEVSMYGSWSSYAMFESGFIFINTIERGGYLVKMTKRDGCPKKSCNADNCLRAMRASSVEGRLGESQEFCSGFTQGFKADVSVVPKYASEACGDNVIARVSSACACLPAATPAP</sequence>
<dbReference type="OrthoDB" id="2099887at2759"/>
<keyword evidence="3" id="KW-1185">Reference proteome</keyword>
<evidence type="ECO:0000313" key="2">
    <source>
        <dbReference type="EMBL" id="CAG9980787.1"/>
    </source>
</evidence>
<dbReference type="EMBL" id="CABFNO020001317">
    <property type="protein sequence ID" value="CAG9980787.1"/>
    <property type="molecule type" value="Genomic_DNA"/>
</dbReference>
<comment type="caution">
    <text evidence="2">The sequence shown here is derived from an EMBL/GenBank/DDBJ whole genome shotgun (WGS) entry which is preliminary data.</text>
</comment>
<dbReference type="AlphaFoldDB" id="A0A9N9U5N4"/>
<protein>
    <submittedName>
        <fullName evidence="2">Uncharacterized protein</fullName>
    </submittedName>
</protein>
<evidence type="ECO:0000313" key="3">
    <source>
        <dbReference type="Proteomes" id="UP000754883"/>
    </source>
</evidence>
<keyword evidence="1" id="KW-0732">Signal</keyword>
<dbReference type="Proteomes" id="UP000754883">
    <property type="component" value="Unassembled WGS sequence"/>
</dbReference>
<feature type="signal peptide" evidence="1">
    <location>
        <begin position="1"/>
        <end position="19"/>
    </location>
</feature>
<dbReference type="PANTHER" id="PTHR38787:SF3">
    <property type="entry name" value="REGULATORY P DOMAIN-CONTAINING PROTEIN"/>
    <property type="match status" value="1"/>
</dbReference>
<accession>A0A9N9U5N4</accession>
<name>A0A9N9U5N4_9HYPO</name>
<organism evidence="2 3">
    <name type="scientific">Clonostachys byssicola</name>
    <dbReference type="NCBI Taxonomy" id="160290"/>
    <lineage>
        <taxon>Eukaryota</taxon>
        <taxon>Fungi</taxon>
        <taxon>Dikarya</taxon>
        <taxon>Ascomycota</taxon>
        <taxon>Pezizomycotina</taxon>
        <taxon>Sordariomycetes</taxon>
        <taxon>Hypocreomycetidae</taxon>
        <taxon>Hypocreales</taxon>
        <taxon>Bionectriaceae</taxon>
        <taxon>Clonostachys</taxon>
    </lineage>
</organism>
<dbReference type="NCBIfam" id="TIGR04312">
    <property type="entry name" value="choice_anch_B"/>
    <property type="match status" value="1"/>
</dbReference>
<gene>
    <name evidence="2" type="ORF">CBYS24578_00007644</name>
</gene>
<dbReference type="InterPro" id="IPR027589">
    <property type="entry name" value="Choice_anch_B"/>
</dbReference>
<evidence type="ECO:0000256" key="1">
    <source>
        <dbReference type="SAM" id="SignalP"/>
    </source>
</evidence>
<proteinExistence type="predicted"/>
<dbReference type="PANTHER" id="PTHR38787">
    <property type="entry name" value="REGULATORY P DOMAIN-CONTAINING PROTEIN"/>
    <property type="match status" value="1"/>
</dbReference>
<reference evidence="2 3" key="2">
    <citation type="submission" date="2021-10" db="EMBL/GenBank/DDBJ databases">
        <authorList>
            <person name="Piombo E."/>
        </authorList>
    </citation>
    <scope>NUCLEOTIDE SEQUENCE [LARGE SCALE GENOMIC DNA]</scope>
</reference>
<feature type="chain" id="PRO_5040210647" evidence="1">
    <location>
        <begin position="20"/>
        <end position="589"/>
    </location>
</feature>
<reference evidence="3" key="1">
    <citation type="submission" date="2019-06" db="EMBL/GenBank/DDBJ databases">
        <authorList>
            <person name="Broberg M."/>
        </authorList>
    </citation>
    <scope>NUCLEOTIDE SEQUENCE [LARGE SCALE GENOMIC DNA]</scope>
</reference>
<dbReference type="GO" id="GO:0005576">
    <property type="term" value="C:extracellular region"/>
    <property type="evidence" value="ECO:0007669"/>
    <property type="project" value="TreeGrafter"/>
</dbReference>